<dbReference type="Proteomes" id="UP000030341">
    <property type="component" value="Chromosome 1"/>
</dbReference>
<name>A0A0A7EE12_9GAMM</name>
<dbReference type="RefSeq" id="WP_038638630.1">
    <property type="nucleotide sequence ID" value="NZ_CP009888.1"/>
</dbReference>
<dbReference type="InterPro" id="IPR007434">
    <property type="entry name" value="FemAB-like"/>
</dbReference>
<dbReference type="Pfam" id="PF04339">
    <property type="entry name" value="FemAB_like"/>
    <property type="match status" value="1"/>
</dbReference>
<reference evidence="1 2" key="1">
    <citation type="submission" date="2014-11" db="EMBL/GenBank/DDBJ databases">
        <title>Complete Genome Sequence of Pseudoalteromonas sp. Strain OCN003 Isolated from Kaneohe Bay, Oahu, Hawaii.</title>
        <authorList>
            <person name="Beurmann S."/>
            <person name="Videau P."/>
            <person name="Ushijima B."/>
            <person name="Smith A.M."/>
            <person name="Aeby G.S."/>
            <person name="Callahan S.M."/>
            <person name="Belcaid M."/>
        </authorList>
    </citation>
    <scope>NUCLEOTIDE SEQUENCE [LARGE SCALE GENOMIC DNA]</scope>
    <source>
        <strain evidence="1 2">OCN003</strain>
    </source>
</reference>
<gene>
    <name evidence="1" type="ORF">OM33_03085</name>
</gene>
<dbReference type="HOGENOM" id="CLU_036032_1_0_6"/>
<dbReference type="Gene3D" id="3.40.630.30">
    <property type="match status" value="1"/>
</dbReference>
<dbReference type="EMBL" id="CP009888">
    <property type="protein sequence ID" value="AIY64247.1"/>
    <property type="molecule type" value="Genomic_DNA"/>
</dbReference>
<dbReference type="InterPro" id="IPR016181">
    <property type="entry name" value="Acyl_CoA_acyltransferase"/>
</dbReference>
<dbReference type="SUPFAM" id="SSF55729">
    <property type="entry name" value="Acyl-CoA N-acyltransferases (Nat)"/>
    <property type="match status" value="1"/>
</dbReference>
<evidence type="ECO:0000313" key="1">
    <source>
        <dbReference type="EMBL" id="AIY64247.1"/>
    </source>
</evidence>
<dbReference type="PANTHER" id="PTHR47017">
    <property type="entry name" value="ACYL-COA"/>
    <property type="match status" value="1"/>
</dbReference>
<dbReference type="STRING" id="1348114.OM33_03085"/>
<evidence type="ECO:0000313" key="2">
    <source>
        <dbReference type="Proteomes" id="UP000030341"/>
    </source>
</evidence>
<dbReference type="eggNOG" id="COG3146">
    <property type="taxonomic scope" value="Bacteria"/>
</dbReference>
<keyword evidence="2" id="KW-1185">Reference proteome</keyword>
<dbReference type="KEGG" id="pseo:OM33_03085"/>
<dbReference type="OrthoDB" id="9776898at2"/>
<dbReference type="PANTHER" id="PTHR47017:SF1">
    <property type="entry name" value="ACYL-COA"/>
    <property type="match status" value="1"/>
</dbReference>
<protein>
    <recommendedName>
        <fullName evidence="3">Acyltransferase superfamily protein</fullName>
    </recommendedName>
</protein>
<evidence type="ECO:0008006" key="3">
    <source>
        <dbReference type="Google" id="ProtNLM"/>
    </source>
</evidence>
<accession>A0A0A7EE12</accession>
<organism evidence="1 2">
    <name type="scientific">Pseudoalteromonas piratica</name>
    <dbReference type="NCBI Taxonomy" id="1348114"/>
    <lineage>
        <taxon>Bacteria</taxon>
        <taxon>Pseudomonadati</taxon>
        <taxon>Pseudomonadota</taxon>
        <taxon>Gammaproteobacteria</taxon>
        <taxon>Alteromonadales</taxon>
        <taxon>Pseudoalteromonadaceae</taxon>
        <taxon>Pseudoalteromonas</taxon>
    </lineage>
</organism>
<dbReference type="AlphaFoldDB" id="A0A0A7EE12"/>
<sequence length="380" mass="44771">MSNFHYKVYTNINEISEVQWRNCFSTSSFTNYHFLSSLELSGSVSAQTGWQPYHIAIFQKDKLVALMPGYVKSHSYGEYVFDWAWAEAYERYQLDYYPKWICAVPFTPVSETRIGLKNTTDKAIYPFIKSLLNTLAEEHAWSGWHINFCLKDELQQLECAQVNARRGVQFSWHNRQYQSFSQYLDKLTARKRKSIKKERNKASAQVDSINVLQSDQITEQIITQFYQFYCATYLKRSGHHGYLNLNFFKLLLDKMPDNLVLTAAFKDHEMVAASLFVKGQKSLFGRYWGAFEEFDSLHFELCYYQGIEYCIEHQLDYFNAGAQGEHKILRGFEPEYTYSCHHIRNEMFQPAIANFLKHEWQQIADYKAQCDSLLPFNKLQ</sequence>
<proteinExistence type="predicted"/>